<dbReference type="InterPro" id="IPR012337">
    <property type="entry name" value="RNaseH-like_sf"/>
</dbReference>
<feature type="compositionally biased region" description="Pro residues" evidence="2">
    <location>
        <begin position="585"/>
        <end position="600"/>
    </location>
</feature>
<dbReference type="Proteomes" id="UP000233551">
    <property type="component" value="Unassembled WGS sequence"/>
</dbReference>
<keyword evidence="1" id="KW-0175">Coiled coil</keyword>
<name>A0A2I0KTI5_PUNGR</name>
<dbReference type="GO" id="GO:0003676">
    <property type="term" value="F:nucleic acid binding"/>
    <property type="evidence" value="ECO:0007669"/>
    <property type="project" value="InterPro"/>
</dbReference>
<dbReference type="Pfam" id="PF01585">
    <property type="entry name" value="G-patch"/>
    <property type="match status" value="1"/>
</dbReference>
<feature type="region of interest" description="Disordered" evidence="2">
    <location>
        <begin position="68"/>
        <end position="93"/>
    </location>
</feature>
<feature type="compositionally biased region" description="Polar residues" evidence="2">
    <location>
        <begin position="382"/>
        <end position="396"/>
    </location>
</feature>
<reference evidence="4 5" key="1">
    <citation type="submission" date="2017-11" db="EMBL/GenBank/DDBJ databases">
        <title>De-novo sequencing of pomegranate (Punica granatum L.) genome.</title>
        <authorList>
            <person name="Akparov Z."/>
            <person name="Amiraslanov A."/>
            <person name="Hajiyeva S."/>
            <person name="Abbasov M."/>
            <person name="Kaur K."/>
            <person name="Hamwieh A."/>
            <person name="Solovyev V."/>
            <person name="Salamov A."/>
            <person name="Braich B."/>
            <person name="Kosarev P."/>
            <person name="Mahmoud A."/>
            <person name="Hajiyev E."/>
            <person name="Babayeva S."/>
            <person name="Izzatullayeva V."/>
            <person name="Mammadov A."/>
            <person name="Mammadov A."/>
            <person name="Sharifova S."/>
            <person name="Ojaghi J."/>
            <person name="Eynullazada K."/>
            <person name="Bayramov B."/>
            <person name="Abdulazimova A."/>
            <person name="Shahmuradov I."/>
        </authorList>
    </citation>
    <scope>NUCLEOTIDE SEQUENCE [LARGE SCALE GENOMIC DNA]</scope>
    <source>
        <strain evidence="5">cv. AG2017</strain>
        <tissue evidence="4">Leaf</tissue>
    </source>
</reference>
<dbReference type="InterPro" id="IPR002156">
    <property type="entry name" value="RNaseH_domain"/>
</dbReference>
<keyword evidence="5" id="KW-1185">Reference proteome</keyword>
<evidence type="ECO:0000256" key="1">
    <source>
        <dbReference type="SAM" id="Coils"/>
    </source>
</evidence>
<proteinExistence type="predicted"/>
<feature type="domain" description="G-patch" evidence="3">
    <location>
        <begin position="1108"/>
        <end position="1154"/>
    </location>
</feature>
<dbReference type="SUPFAM" id="SSF56672">
    <property type="entry name" value="DNA/RNA polymerases"/>
    <property type="match status" value="1"/>
</dbReference>
<evidence type="ECO:0000313" key="5">
    <source>
        <dbReference type="Proteomes" id="UP000233551"/>
    </source>
</evidence>
<organism evidence="4 5">
    <name type="scientific">Punica granatum</name>
    <name type="common">Pomegranate</name>
    <dbReference type="NCBI Taxonomy" id="22663"/>
    <lineage>
        <taxon>Eukaryota</taxon>
        <taxon>Viridiplantae</taxon>
        <taxon>Streptophyta</taxon>
        <taxon>Embryophyta</taxon>
        <taxon>Tracheophyta</taxon>
        <taxon>Spermatophyta</taxon>
        <taxon>Magnoliopsida</taxon>
        <taxon>eudicotyledons</taxon>
        <taxon>Gunneridae</taxon>
        <taxon>Pentapetalae</taxon>
        <taxon>rosids</taxon>
        <taxon>malvids</taxon>
        <taxon>Myrtales</taxon>
        <taxon>Lythraceae</taxon>
        <taxon>Punica</taxon>
    </lineage>
</organism>
<dbReference type="Pfam" id="PF13456">
    <property type="entry name" value="RVT_3"/>
    <property type="match status" value="1"/>
</dbReference>
<gene>
    <name evidence="4" type="ORF">CRG98_007837</name>
</gene>
<dbReference type="Gene3D" id="3.30.70.270">
    <property type="match status" value="2"/>
</dbReference>
<dbReference type="SUPFAM" id="SSF53098">
    <property type="entry name" value="Ribonuclease H-like"/>
    <property type="match status" value="1"/>
</dbReference>
<accession>A0A2I0KTI5</accession>
<dbReference type="SMART" id="SM00443">
    <property type="entry name" value="G_patch"/>
    <property type="match status" value="1"/>
</dbReference>
<dbReference type="CDD" id="cd09279">
    <property type="entry name" value="RNase_HI_like"/>
    <property type="match status" value="1"/>
</dbReference>
<dbReference type="PANTHER" id="PTHR48475:SF1">
    <property type="entry name" value="RNASE H TYPE-1 DOMAIN-CONTAINING PROTEIN"/>
    <property type="match status" value="1"/>
</dbReference>
<dbReference type="GO" id="GO:0004523">
    <property type="term" value="F:RNA-DNA hybrid ribonuclease activity"/>
    <property type="evidence" value="ECO:0007669"/>
    <property type="project" value="InterPro"/>
</dbReference>
<comment type="caution">
    <text evidence="4">The sequence shown here is derived from an EMBL/GenBank/DDBJ whole genome shotgun (WGS) entry which is preliminary data.</text>
</comment>
<dbReference type="InterPro" id="IPR000467">
    <property type="entry name" value="G_patch_dom"/>
</dbReference>
<sequence>MAYVEGNLDWACETDLDITRELDRPIGYSENRPVLREPLDRSDPTPGSSSPRCLNLFIGYLKILGKDGPPGSRSQTRSNHAAKRPTPTTHGIFVPNPFTTVQGQLSTLLHIPAQDIHEELHERWDQGIRIAWLSDWTLLRVMTPTTASYQRDACHGFLLLVFGTLLFPYSPNLIDGAIAQVVLQAVGGHSYMEALLAETVRSLDYVREVRSGRMRGSPHLLQIWLLAHIRPFCSSHSFSYIADERSLIERLVPVIPPPEHSFSEWRRFWRELTLARFLRVARWNPGGPMITGCPGIVRVPLLSHLGSTLIFPGRVIRQLGGLQDIPAEADRLPFRIQWADSTSTAPARFLQIREIRRQRDASIIQRLGFASPQPSRAAPTPRATSTLAPEAESSTQAAMHAELRAIREERERLRCELVDSRAKVADYRELQTKLTRARARVAHLDREMARDHNWRHTATRLGSVLGWWKGIMSMFPKKSTLRSQPSLNHRRHTLRRLSLLQAYSWCIPVPFQHISRPPASSGAPLPPLLTLLRGPNRASSSSTPSPGQGPTTEPTPWILPTQAPENMEAPSPPTLHTSMAHPVTGPYPPPPAPTAVPLPPATFLSSEHILSAPPPTPIPAPAMAYTIPPPTVFPASSAPAPTHFQAIELPPYPYLQPHAGFSYQAPPPINTTFHEPGTPTHAAHLFPSMRLPPKFKILEFKTYEGTTDPRHHLRHYRGKMLQYWEYEEFVIHSFQDSLSGSALDWFISLRAEDVPTWEDLSRKGVYYSHLLAHTSSFSDLIEARKKLDLGIKLGRMEDPTNKGEDPSKKIPATSSSSGGRRGKEVSVNTVNTTHQAPQQYSMNFTQYSALPVPLSHIYRQVRDKIETIAPGPNFDPTIQDQSKQCEYHRGAPGHTLDNCWRLRERIQGMIEAKELVFNAVRPPNVQANPLPDHGPARGPSINMITVCVSGEGEGEQGCPSPFVIEYVPAEKVTEEEAEAFMKIIKANKYKVVEQMAKSSAHISLLALLLNSEPHREALMRVLTAAQIPKGTPPDQIEETINSIFSNTISFSDDELPSEGCAHSRALHIMNVDLNRIRPSKTAVRAFDDSRREAVSVIRDYGEVGPSRVDRMIGKVLLRHNYVPSAGLGARGQGISRPIEIVEYRHRRGLGFRPSCHEIIEARRGNHLYRLATHYGRLNRGMQAPLESESSTHRLEPIRRMSRRTRTHILRGRVRRRQSSARDRRAFVPPRGSPAHLTRANIRDQRGHSRGTPRPKNRYQEVFAWSYADMPGLDPSIVKHFLPLDTEKFPPKRQQLRRQRASLLLRIKEEVVKQINAGFLEVCNYSEWVANIVPVEKKDGRRLFDRLREYKLRLNPAKCTFGARSGKLLGFVVSERGIKVDPDKVKAIKELPPPSSVREVRGFLERLNYIARFIANLTDKCQPLFRLLRKNAAIEWDEECQKAFDTIKAYLVQPPVLVPPTPGRPLVLYLTVRSQSLGCMLGQEEESTHTERAIYYLRKKFTDGESNYPEIEKMCCALVWVMQRLRQYTLYHTVRLLSKADPLKYLLDSPSSTWNLAKWRCQLTEYDIEYVSRILVKGQAIADHLAEFPIEDHTPINPDFPDEGILQVDDEGEKSGWKMYFDGAVNSMGSGIDVVLISPDGHYYPVAAKIDFPCTNNVAEYEACIHGLQAAIDFQVKELEVFGDSMLTIFQTLGQWKTKDAKLVPYHEYLEKLTKNFEDISFTYTSRMTNQFADCTLQLN</sequence>
<dbReference type="InterPro" id="IPR043502">
    <property type="entry name" value="DNA/RNA_pol_sf"/>
</dbReference>
<dbReference type="PANTHER" id="PTHR48475">
    <property type="entry name" value="RIBONUCLEASE H"/>
    <property type="match status" value="1"/>
</dbReference>
<evidence type="ECO:0000259" key="3">
    <source>
        <dbReference type="PROSITE" id="PS50174"/>
    </source>
</evidence>
<feature type="compositionally biased region" description="Basic and acidic residues" evidence="2">
    <location>
        <begin position="795"/>
        <end position="808"/>
    </location>
</feature>
<dbReference type="EMBL" id="PGOL01000359">
    <property type="protein sequence ID" value="PKI71771.1"/>
    <property type="molecule type" value="Genomic_DNA"/>
</dbReference>
<feature type="region of interest" description="Disordered" evidence="2">
    <location>
        <begin position="795"/>
        <end position="825"/>
    </location>
</feature>
<feature type="region of interest" description="Disordered" evidence="2">
    <location>
        <begin position="368"/>
        <end position="396"/>
    </location>
</feature>
<dbReference type="Pfam" id="PF17919">
    <property type="entry name" value="RT_RNaseH_2"/>
    <property type="match status" value="1"/>
</dbReference>
<feature type="compositionally biased region" description="Low complexity" evidence="2">
    <location>
        <begin position="525"/>
        <end position="556"/>
    </location>
</feature>
<feature type="region of interest" description="Disordered" evidence="2">
    <location>
        <begin position="1212"/>
        <end position="1236"/>
    </location>
</feature>
<dbReference type="InterPro" id="IPR041577">
    <property type="entry name" value="RT_RNaseH_2"/>
</dbReference>
<feature type="region of interest" description="Disordered" evidence="2">
    <location>
        <begin position="525"/>
        <end position="600"/>
    </location>
</feature>
<dbReference type="PROSITE" id="PS50174">
    <property type="entry name" value="G_PATCH"/>
    <property type="match status" value="1"/>
</dbReference>
<dbReference type="FunFam" id="3.30.70.270:FF:000063">
    <property type="entry name" value="Zinc knuckle domaincontaining protein"/>
    <property type="match status" value="1"/>
</dbReference>
<dbReference type="Pfam" id="PF24924">
    <property type="entry name" value="DUF7745"/>
    <property type="match status" value="1"/>
</dbReference>
<feature type="coiled-coil region" evidence="1">
    <location>
        <begin position="396"/>
        <end position="447"/>
    </location>
</feature>
<dbReference type="InterPro" id="IPR036397">
    <property type="entry name" value="RNaseH_sf"/>
</dbReference>
<dbReference type="InterPro" id="IPR056647">
    <property type="entry name" value="DUF7745"/>
</dbReference>
<dbReference type="InterPro" id="IPR043128">
    <property type="entry name" value="Rev_trsase/Diguanyl_cyclase"/>
</dbReference>
<evidence type="ECO:0000256" key="2">
    <source>
        <dbReference type="SAM" id="MobiDB-lite"/>
    </source>
</evidence>
<evidence type="ECO:0000313" key="4">
    <source>
        <dbReference type="EMBL" id="PKI71771.1"/>
    </source>
</evidence>
<protein>
    <recommendedName>
        <fullName evidence="3">G-patch domain-containing protein</fullName>
    </recommendedName>
</protein>
<dbReference type="STRING" id="22663.A0A2I0KTI5"/>
<dbReference type="Gene3D" id="3.30.420.10">
    <property type="entry name" value="Ribonuclease H-like superfamily/Ribonuclease H"/>
    <property type="match status" value="1"/>
</dbReference>